<proteinExistence type="predicted"/>
<dbReference type="Proteomes" id="UP000265765">
    <property type="component" value="Chromosome"/>
</dbReference>
<evidence type="ECO:0000313" key="2">
    <source>
        <dbReference type="EMBL" id="AYC36678.1"/>
    </source>
</evidence>
<dbReference type="RefSeq" id="WP_425471414.1">
    <property type="nucleotide sequence ID" value="NZ_CP032427.1"/>
</dbReference>
<dbReference type="KEGG" id="sge:DWG14_00888"/>
<protein>
    <recommendedName>
        <fullName evidence="1">DUF4180 domain-containing protein</fullName>
    </recommendedName>
</protein>
<dbReference type="Pfam" id="PF13788">
    <property type="entry name" value="DUF4180"/>
    <property type="match status" value="1"/>
</dbReference>
<dbReference type="GeneID" id="91279861"/>
<dbReference type="EMBL" id="CP032427">
    <property type="protein sequence ID" value="AYC36678.1"/>
    <property type="molecule type" value="Genomic_DNA"/>
</dbReference>
<reference evidence="2 3" key="1">
    <citation type="submission" date="2018-09" db="EMBL/GenBank/DDBJ databases">
        <title>Production of Trimethoprim by Streptomyces sp. 3E-1.</title>
        <authorList>
            <person name="Kang H.J."/>
            <person name="Kim S.B."/>
        </authorList>
    </citation>
    <scope>NUCLEOTIDE SEQUENCE [LARGE SCALE GENOMIC DNA]</scope>
    <source>
        <strain evidence="2 3">3E-1</strain>
    </source>
</reference>
<name>A0AAI8PJY1_9ACTN</name>
<organism evidence="2 3">
    <name type="scientific">Streptomyces griseorubiginosus</name>
    <dbReference type="NCBI Taxonomy" id="67304"/>
    <lineage>
        <taxon>Bacteria</taxon>
        <taxon>Bacillati</taxon>
        <taxon>Actinomycetota</taxon>
        <taxon>Actinomycetes</taxon>
        <taxon>Kitasatosporales</taxon>
        <taxon>Streptomycetaceae</taxon>
        <taxon>Streptomyces</taxon>
    </lineage>
</organism>
<feature type="domain" description="DUF4180" evidence="1">
    <location>
        <begin position="22"/>
        <end position="132"/>
    </location>
</feature>
<gene>
    <name evidence="2" type="ORF">DWG14_00888</name>
</gene>
<evidence type="ECO:0000313" key="3">
    <source>
        <dbReference type="Proteomes" id="UP000265765"/>
    </source>
</evidence>
<dbReference type="AlphaFoldDB" id="A0AAI8PJY1"/>
<dbReference type="InterPro" id="IPR025438">
    <property type="entry name" value="DUF4180"/>
</dbReference>
<evidence type="ECO:0000259" key="1">
    <source>
        <dbReference type="Pfam" id="PF13788"/>
    </source>
</evidence>
<accession>A0AAI8PJY1</accession>
<sequence>MATDDSVTTGAPVVADEIVPLNGVNVLHCAPDGPPLDGERAALDLIGDAMGRDAEVVAVPVARVGEEFFQLRSGVAGAVMQKFVTYQVRLAVVGDVTRHTDASAALRDFVHETNQGRHIWFLPDLDTLDERLRASG</sequence>